<evidence type="ECO:0000313" key="5">
    <source>
        <dbReference type="EMBL" id="MFD2141244.1"/>
    </source>
</evidence>
<dbReference type="SMART" id="SM00345">
    <property type="entry name" value="HTH_GNTR"/>
    <property type="match status" value="1"/>
</dbReference>
<dbReference type="Proteomes" id="UP001597299">
    <property type="component" value="Unassembled WGS sequence"/>
</dbReference>
<protein>
    <submittedName>
        <fullName evidence="5">GntR family transcriptional regulator</fullName>
    </submittedName>
</protein>
<keyword evidence="3" id="KW-0804">Transcription</keyword>
<feature type="domain" description="HTH gntR-type" evidence="4">
    <location>
        <begin position="25"/>
        <end position="92"/>
    </location>
</feature>
<keyword evidence="6" id="KW-1185">Reference proteome</keyword>
<evidence type="ECO:0000259" key="4">
    <source>
        <dbReference type="PROSITE" id="PS50949"/>
    </source>
</evidence>
<reference evidence="6" key="1">
    <citation type="journal article" date="2019" name="Int. J. Syst. Evol. Microbiol.">
        <title>The Global Catalogue of Microorganisms (GCM) 10K type strain sequencing project: providing services to taxonomists for standard genome sequencing and annotation.</title>
        <authorList>
            <consortium name="The Broad Institute Genomics Platform"/>
            <consortium name="The Broad Institute Genome Sequencing Center for Infectious Disease"/>
            <person name="Wu L."/>
            <person name="Ma J."/>
        </authorList>
    </citation>
    <scope>NUCLEOTIDE SEQUENCE [LARGE SCALE GENOMIC DNA]</scope>
    <source>
        <strain evidence="6">CCM 7435</strain>
    </source>
</reference>
<dbReference type="CDD" id="cd07377">
    <property type="entry name" value="WHTH_GntR"/>
    <property type="match status" value="1"/>
</dbReference>
<dbReference type="SMART" id="SM00895">
    <property type="entry name" value="FCD"/>
    <property type="match status" value="1"/>
</dbReference>
<dbReference type="PROSITE" id="PS50949">
    <property type="entry name" value="HTH_GNTR"/>
    <property type="match status" value="1"/>
</dbReference>
<sequence length="248" mass="27274">MGSDSRLGKFDGIRRGEDGQLVGAPPSTASIRDAIRRDIIALKLKPGTRVSENELAARFGTSRTPVREALLGLVDQGLIAVLPQRGTYITYISLKGVQRARFLRLALEVAIFRSAAEQGLSRALMGAAEDVIDEQVAAEADPERFTRADDAFHRLFADGIGMGDLWTVLEQEKAQFDRIRFLSLPNVTPIDTLIGQHRAMLEAVRTRDPVAAEEAVKIHLSEVLKVTFELAERHPDLIIDDLDAPQSP</sequence>
<dbReference type="InterPro" id="IPR011711">
    <property type="entry name" value="GntR_C"/>
</dbReference>
<gene>
    <name evidence="5" type="ORF">ACFSNC_12575</name>
</gene>
<dbReference type="Gene3D" id="1.20.120.530">
    <property type="entry name" value="GntR ligand-binding domain-like"/>
    <property type="match status" value="1"/>
</dbReference>
<dbReference type="Pfam" id="PF00392">
    <property type="entry name" value="GntR"/>
    <property type="match status" value="1"/>
</dbReference>
<dbReference type="PANTHER" id="PTHR43537:SF5">
    <property type="entry name" value="UXU OPERON TRANSCRIPTIONAL REGULATOR"/>
    <property type="match status" value="1"/>
</dbReference>
<dbReference type="SUPFAM" id="SSF48008">
    <property type="entry name" value="GntR ligand-binding domain-like"/>
    <property type="match status" value="1"/>
</dbReference>
<evidence type="ECO:0000256" key="3">
    <source>
        <dbReference type="ARBA" id="ARBA00023163"/>
    </source>
</evidence>
<dbReference type="InterPro" id="IPR000524">
    <property type="entry name" value="Tscrpt_reg_HTH_GntR"/>
</dbReference>
<organism evidence="5 6">
    <name type="scientific">Ancylobacter oerskovii</name>
    <dbReference type="NCBI Taxonomy" id="459519"/>
    <lineage>
        <taxon>Bacteria</taxon>
        <taxon>Pseudomonadati</taxon>
        <taxon>Pseudomonadota</taxon>
        <taxon>Alphaproteobacteria</taxon>
        <taxon>Hyphomicrobiales</taxon>
        <taxon>Xanthobacteraceae</taxon>
        <taxon>Ancylobacter</taxon>
    </lineage>
</organism>
<evidence type="ECO:0000313" key="6">
    <source>
        <dbReference type="Proteomes" id="UP001597299"/>
    </source>
</evidence>
<dbReference type="Gene3D" id="1.10.10.10">
    <property type="entry name" value="Winged helix-like DNA-binding domain superfamily/Winged helix DNA-binding domain"/>
    <property type="match status" value="1"/>
</dbReference>
<dbReference type="InterPro" id="IPR036388">
    <property type="entry name" value="WH-like_DNA-bd_sf"/>
</dbReference>
<dbReference type="SUPFAM" id="SSF46785">
    <property type="entry name" value="Winged helix' DNA-binding domain"/>
    <property type="match status" value="1"/>
</dbReference>
<name>A0ABW4YYJ6_9HYPH</name>
<dbReference type="PRINTS" id="PR00035">
    <property type="entry name" value="HTHGNTR"/>
</dbReference>
<proteinExistence type="predicted"/>
<comment type="caution">
    <text evidence="5">The sequence shown here is derived from an EMBL/GenBank/DDBJ whole genome shotgun (WGS) entry which is preliminary data.</text>
</comment>
<dbReference type="RefSeq" id="WP_213350241.1">
    <property type="nucleotide sequence ID" value="NZ_JAHBGB010000002.1"/>
</dbReference>
<keyword evidence="2" id="KW-0238">DNA-binding</keyword>
<keyword evidence="1" id="KW-0805">Transcription regulation</keyword>
<dbReference type="InterPro" id="IPR036390">
    <property type="entry name" value="WH_DNA-bd_sf"/>
</dbReference>
<dbReference type="PANTHER" id="PTHR43537">
    <property type="entry name" value="TRANSCRIPTIONAL REGULATOR, GNTR FAMILY"/>
    <property type="match status" value="1"/>
</dbReference>
<evidence type="ECO:0000256" key="2">
    <source>
        <dbReference type="ARBA" id="ARBA00023125"/>
    </source>
</evidence>
<evidence type="ECO:0000256" key="1">
    <source>
        <dbReference type="ARBA" id="ARBA00023015"/>
    </source>
</evidence>
<accession>A0ABW4YYJ6</accession>
<dbReference type="InterPro" id="IPR008920">
    <property type="entry name" value="TF_FadR/GntR_C"/>
</dbReference>
<dbReference type="EMBL" id="JBHUHD010000001">
    <property type="protein sequence ID" value="MFD2141244.1"/>
    <property type="molecule type" value="Genomic_DNA"/>
</dbReference>
<dbReference type="Pfam" id="PF07729">
    <property type="entry name" value="FCD"/>
    <property type="match status" value="1"/>
</dbReference>